<sequence>MGDDEGLAPRVLSTQTVSVYLNFKPDAVPRHPGLGWTRFVCISDTHSTTPRVPMGDVLLHAGDLSSWGKPSQMQKTLKWLRSLPHPVKVVCDEGRFVAGNHDVGFLFHGEEKEGMFYLQYQPLIIPTLNGGKLWRIFGSPAVPMHGAAAFNYKTPEEAAAVYSMIPPDVEILITHTPPHMIFDLTKHGRIAGCPTLLYKLNELTQCRLHVFGHIHESYGAMITEYGRVMVNAAITKGYPPIVVDLKDETGWQV</sequence>
<organism evidence="2 3">
    <name type="scientific">Amanita thiersii Skay4041</name>
    <dbReference type="NCBI Taxonomy" id="703135"/>
    <lineage>
        <taxon>Eukaryota</taxon>
        <taxon>Fungi</taxon>
        <taxon>Dikarya</taxon>
        <taxon>Basidiomycota</taxon>
        <taxon>Agaricomycotina</taxon>
        <taxon>Agaricomycetes</taxon>
        <taxon>Agaricomycetidae</taxon>
        <taxon>Agaricales</taxon>
        <taxon>Pluteineae</taxon>
        <taxon>Amanitaceae</taxon>
        <taxon>Amanita</taxon>
    </lineage>
</organism>
<dbReference type="PANTHER" id="PTHR12905:SF0">
    <property type="entry name" value="CALCINEURIN-LIKE PHOSPHOESTERASE DOMAIN-CONTAINING PROTEIN"/>
    <property type="match status" value="1"/>
</dbReference>
<name>A0A2A9NN51_9AGAR</name>
<dbReference type="GO" id="GO:0016787">
    <property type="term" value="F:hydrolase activity"/>
    <property type="evidence" value="ECO:0007669"/>
    <property type="project" value="InterPro"/>
</dbReference>
<dbReference type="InterPro" id="IPR051693">
    <property type="entry name" value="UPF0046_metallophosphoest"/>
</dbReference>
<dbReference type="InterPro" id="IPR004843">
    <property type="entry name" value="Calcineurin-like_PHP"/>
</dbReference>
<gene>
    <name evidence="2" type="ORF">AMATHDRAFT_76385</name>
</gene>
<dbReference type="AlphaFoldDB" id="A0A2A9NN51"/>
<keyword evidence="3" id="KW-1185">Reference proteome</keyword>
<dbReference type="EMBL" id="KZ302039">
    <property type="protein sequence ID" value="PFH49103.1"/>
    <property type="molecule type" value="Genomic_DNA"/>
</dbReference>
<dbReference type="InterPro" id="IPR029052">
    <property type="entry name" value="Metallo-depent_PP-like"/>
</dbReference>
<dbReference type="Pfam" id="PF00149">
    <property type="entry name" value="Metallophos"/>
    <property type="match status" value="1"/>
</dbReference>
<dbReference type="Gene3D" id="3.60.21.10">
    <property type="match status" value="1"/>
</dbReference>
<evidence type="ECO:0000313" key="2">
    <source>
        <dbReference type="EMBL" id="PFH49103.1"/>
    </source>
</evidence>
<proteinExistence type="predicted"/>
<dbReference type="PANTHER" id="PTHR12905">
    <property type="entry name" value="METALLOPHOSPHOESTERASE"/>
    <property type="match status" value="1"/>
</dbReference>
<accession>A0A2A9NN51</accession>
<dbReference type="OrthoDB" id="630188at2759"/>
<reference evidence="2 3" key="1">
    <citation type="submission" date="2014-02" db="EMBL/GenBank/DDBJ databases">
        <title>Transposable element dynamics among asymbiotic and ectomycorrhizal Amanita fungi.</title>
        <authorList>
            <consortium name="DOE Joint Genome Institute"/>
            <person name="Hess J."/>
            <person name="Skrede I."/>
            <person name="Wolfe B."/>
            <person name="LaButti K."/>
            <person name="Ohm R.A."/>
            <person name="Grigoriev I.V."/>
            <person name="Pringle A."/>
        </authorList>
    </citation>
    <scope>NUCLEOTIDE SEQUENCE [LARGE SCALE GENOMIC DNA]</scope>
    <source>
        <strain evidence="2 3">SKay4041</strain>
    </source>
</reference>
<evidence type="ECO:0000313" key="3">
    <source>
        <dbReference type="Proteomes" id="UP000242287"/>
    </source>
</evidence>
<dbReference type="SUPFAM" id="SSF56300">
    <property type="entry name" value="Metallo-dependent phosphatases"/>
    <property type="match status" value="1"/>
</dbReference>
<feature type="domain" description="Calcineurin-like phosphoesterase" evidence="1">
    <location>
        <begin position="39"/>
        <end position="216"/>
    </location>
</feature>
<protein>
    <recommendedName>
        <fullName evidence="1">Calcineurin-like phosphoesterase domain-containing protein</fullName>
    </recommendedName>
</protein>
<dbReference type="CDD" id="cd07379">
    <property type="entry name" value="MPP_239FB"/>
    <property type="match status" value="1"/>
</dbReference>
<evidence type="ECO:0000259" key="1">
    <source>
        <dbReference type="Pfam" id="PF00149"/>
    </source>
</evidence>
<dbReference type="Proteomes" id="UP000242287">
    <property type="component" value="Unassembled WGS sequence"/>
</dbReference>